<organism evidence="7 8">
    <name type="scientific">Cohaesibacter celericrescens</name>
    <dbReference type="NCBI Taxonomy" id="2067669"/>
    <lineage>
        <taxon>Bacteria</taxon>
        <taxon>Pseudomonadati</taxon>
        <taxon>Pseudomonadota</taxon>
        <taxon>Alphaproteobacteria</taxon>
        <taxon>Hyphomicrobiales</taxon>
        <taxon>Cohaesibacteraceae</taxon>
    </lineage>
</organism>
<dbReference type="PROSITE" id="PS50949">
    <property type="entry name" value="HTH_GNTR"/>
    <property type="match status" value="1"/>
</dbReference>
<dbReference type="GO" id="GO:0008483">
    <property type="term" value="F:transaminase activity"/>
    <property type="evidence" value="ECO:0007669"/>
    <property type="project" value="UniProtKB-KW"/>
</dbReference>
<dbReference type="Proteomes" id="UP000234881">
    <property type="component" value="Unassembled WGS sequence"/>
</dbReference>
<dbReference type="Gene3D" id="1.10.10.10">
    <property type="entry name" value="Winged helix-like DNA-binding domain superfamily/Winged helix DNA-binding domain"/>
    <property type="match status" value="1"/>
</dbReference>
<evidence type="ECO:0000256" key="5">
    <source>
        <dbReference type="ARBA" id="ARBA00023163"/>
    </source>
</evidence>
<dbReference type="CDD" id="cd00609">
    <property type="entry name" value="AAT_like"/>
    <property type="match status" value="1"/>
</dbReference>
<dbReference type="InterPro" id="IPR000524">
    <property type="entry name" value="Tscrpt_reg_HTH_GntR"/>
</dbReference>
<dbReference type="CDD" id="cd07377">
    <property type="entry name" value="WHTH_GntR"/>
    <property type="match status" value="1"/>
</dbReference>
<dbReference type="PANTHER" id="PTHR46577">
    <property type="entry name" value="HTH-TYPE TRANSCRIPTIONAL REGULATORY PROTEIN GABR"/>
    <property type="match status" value="1"/>
</dbReference>
<dbReference type="GO" id="GO:0003677">
    <property type="term" value="F:DNA binding"/>
    <property type="evidence" value="ECO:0007669"/>
    <property type="project" value="UniProtKB-KW"/>
</dbReference>
<proteinExistence type="inferred from homology"/>
<comment type="similarity">
    <text evidence="1">In the C-terminal section; belongs to the class-I pyridoxal-phosphate-dependent aminotransferase family.</text>
</comment>
<feature type="domain" description="HTH gntR-type" evidence="6">
    <location>
        <begin position="17"/>
        <end position="85"/>
    </location>
</feature>
<dbReference type="SUPFAM" id="SSF46785">
    <property type="entry name" value="Winged helix' DNA-binding domain"/>
    <property type="match status" value="1"/>
</dbReference>
<dbReference type="RefSeq" id="WP_101535814.1">
    <property type="nucleotide sequence ID" value="NZ_JBFHIU010000004.1"/>
</dbReference>
<name>A0A2N5XKA8_9HYPH</name>
<dbReference type="Gene3D" id="3.90.1150.10">
    <property type="entry name" value="Aspartate Aminotransferase, domain 1"/>
    <property type="match status" value="1"/>
</dbReference>
<dbReference type="EMBL" id="PKUQ01000055">
    <property type="protein sequence ID" value="PLW74914.1"/>
    <property type="molecule type" value="Genomic_DNA"/>
</dbReference>
<dbReference type="GO" id="GO:0003700">
    <property type="term" value="F:DNA-binding transcription factor activity"/>
    <property type="evidence" value="ECO:0007669"/>
    <property type="project" value="InterPro"/>
</dbReference>
<dbReference type="AlphaFoldDB" id="A0A2N5XKA8"/>
<protein>
    <submittedName>
        <fullName evidence="7">PLP-dependent aminotransferase family protein</fullName>
    </submittedName>
</protein>
<dbReference type="InterPro" id="IPR036388">
    <property type="entry name" value="WH-like_DNA-bd_sf"/>
</dbReference>
<dbReference type="InterPro" id="IPR036390">
    <property type="entry name" value="WH_DNA-bd_sf"/>
</dbReference>
<evidence type="ECO:0000313" key="7">
    <source>
        <dbReference type="EMBL" id="PLW74914.1"/>
    </source>
</evidence>
<dbReference type="OrthoDB" id="9808770at2"/>
<dbReference type="InterPro" id="IPR004839">
    <property type="entry name" value="Aminotransferase_I/II_large"/>
</dbReference>
<keyword evidence="4" id="KW-0238">DNA-binding</keyword>
<dbReference type="InterPro" id="IPR015421">
    <property type="entry name" value="PyrdxlP-dep_Trfase_major"/>
</dbReference>
<keyword evidence="3" id="KW-0805">Transcription regulation</keyword>
<evidence type="ECO:0000256" key="2">
    <source>
        <dbReference type="ARBA" id="ARBA00022898"/>
    </source>
</evidence>
<dbReference type="InterPro" id="IPR015424">
    <property type="entry name" value="PyrdxlP-dep_Trfase"/>
</dbReference>
<dbReference type="PANTHER" id="PTHR46577:SF1">
    <property type="entry name" value="HTH-TYPE TRANSCRIPTIONAL REGULATORY PROTEIN GABR"/>
    <property type="match status" value="1"/>
</dbReference>
<accession>A0A2N5XKA8</accession>
<evidence type="ECO:0000256" key="4">
    <source>
        <dbReference type="ARBA" id="ARBA00023125"/>
    </source>
</evidence>
<keyword evidence="7" id="KW-0808">Transferase</keyword>
<evidence type="ECO:0000256" key="1">
    <source>
        <dbReference type="ARBA" id="ARBA00005384"/>
    </source>
</evidence>
<sequence length="474" mass="51535">MKDKQTDWCPDISDLAGPKYRAIVSAMQKDIQDGILLPGARLPTQRDLAWSLKVNLSTVTEAFREATRLRLITGEVGRGTYVLPGNDAAQLYAMDRSQTENMIDLSTIIPARAFSDEDVRQSFATLLARDNLADMMDYNSPNLIKRCRNAIAQLYQARGFHPRQTDIFPCAGAQAALFAALQMVAKPDLPVLVEELTFPGMKVAARQMGLRLVPVTMDDRGILPEDLDRAARASGARILVVSPILQNPTGTTMDAARRAEIARLAEKLDLLVIEEDVYGGFSKEPPLSLQLAGRSILVGGLSKLVAPGPRFGFIISTLEGEDRAPVGLNFSTNELVHVTSWMAAPIMLELACNWIEKGEVDNHMEWQRQEARARQGLLRRKLGLPALGRAPAAPHIWIPTGASSQLLGGLPNHPDCGTGEQMAAKASAAGVALVPASTFCAGRIQSDGVRLCVTAPLNRSDLTEACKRLNKAWE</sequence>
<dbReference type="SUPFAM" id="SSF53383">
    <property type="entry name" value="PLP-dependent transferases"/>
    <property type="match status" value="1"/>
</dbReference>
<keyword evidence="2" id="KW-0663">Pyridoxal phosphate</keyword>
<keyword evidence="5" id="KW-0804">Transcription</keyword>
<dbReference type="SMART" id="SM00345">
    <property type="entry name" value="HTH_GNTR"/>
    <property type="match status" value="1"/>
</dbReference>
<dbReference type="Pfam" id="PF00392">
    <property type="entry name" value="GntR"/>
    <property type="match status" value="1"/>
</dbReference>
<evidence type="ECO:0000256" key="3">
    <source>
        <dbReference type="ARBA" id="ARBA00023015"/>
    </source>
</evidence>
<reference evidence="7 8" key="1">
    <citation type="submission" date="2018-01" db="EMBL/GenBank/DDBJ databases">
        <title>The draft genome sequence of Cohaesibacter sp. H1304.</title>
        <authorList>
            <person name="Wang N.-N."/>
            <person name="Du Z.-J."/>
        </authorList>
    </citation>
    <scope>NUCLEOTIDE SEQUENCE [LARGE SCALE GENOMIC DNA]</scope>
    <source>
        <strain evidence="7 8">H1304</strain>
    </source>
</reference>
<dbReference type="InterPro" id="IPR051446">
    <property type="entry name" value="HTH_trans_reg/aminotransferase"/>
</dbReference>
<keyword evidence="7" id="KW-0032">Aminotransferase</keyword>
<gene>
    <name evidence="7" type="ORF">C0081_21635</name>
</gene>
<dbReference type="GO" id="GO:0030170">
    <property type="term" value="F:pyridoxal phosphate binding"/>
    <property type="evidence" value="ECO:0007669"/>
    <property type="project" value="InterPro"/>
</dbReference>
<dbReference type="Gene3D" id="3.40.640.10">
    <property type="entry name" value="Type I PLP-dependent aspartate aminotransferase-like (Major domain)"/>
    <property type="match status" value="1"/>
</dbReference>
<dbReference type="InterPro" id="IPR015422">
    <property type="entry name" value="PyrdxlP-dep_Trfase_small"/>
</dbReference>
<keyword evidence="8" id="KW-1185">Reference proteome</keyword>
<comment type="caution">
    <text evidence="7">The sequence shown here is derived from an EMBL/GenBank/DDBJ whole genome shotgun (WGS) entry which is preliminary data.</text>
</comment>
<evidence type="ECO:0000259" key="6">
    <source>
        <dbReference type="PROSITE" id="PS50949"/>
    </source>
</evidence>
<evidence type="ECO:0000313" key="8">
    <source>
        <dbReference type="Proteomes" id="UP000234881"/>
    </source>
</evidence>
<dbReference type="Pfam" id="PF00155">
    <property type="entry name" value="Aminotran_1_2"/>
    <property type="match status" value="1"/>
</dbReference>